<keyword evidence="2 6" id="KW-0812">Transmembrane</keyword>
<dbReference type="PROSITE" id="PS50850">
    <property type="entry name" value="MFS"/>
    <property type="match status" value="1"/>
</dbReference>
<feature type="transmembrane region" description="Helical" evidence="6">
    <location>
        <begin position="170"/>
        <end position="188"/>
    </location>
</feature>
<feature type="transmembrane region" description="Helical" evidence="6">
    <location>
        <begin position="251"/>
        <end position="271"/>
    </location>
</feature>
<reference evidence="8 9" key="1">
    <citation type="submission" date="2022-03" db="EMBL/GenBank/DDBJ databases">
        <title>Complete genome of Streptomyces rimosus ssp. rimosus R7 (=ATCC 10970).</title>
        <authorList>
            <person name="Beganovic S."/>
            <person name="Ruckert C."/>
            <person name="Busche T."/>
            <person name="Kalinowski J."/>
            <person name="Wittmann C."/>
        </authorList>
    </citation>
    <scope>NUCLEOTIDE SEQUENCE [LARGE SCALE GENOMIC DNA]</scope>
    <source>
        <strain evidence="8 9">R7</strain>
    </source>
</reference>
<comment type="subcellular location">
    <subcellularLocation>
        <location evidence="1">Cell membrane</location>
        <topology evidence="1">Multi-pass membrane protein</topology>
    </subcellularLocation>
</comment>
<dbReference type="Proteomes" id="UP000829494">
    <property type="component" value="Chromosome"/>
</dbReference>
<feature type="compositionally biased region" description="Polar residues" evidence="5">
    <location>
        <begin position="444"/>
        <end position="453"/>
    </location>
</feature>
<feature type="compositionally biased region" description="Basic and acidic residues" evidence="5">
    <location>
        <begin position="23"/>
        <end position="38"/>
    </location>
</feature>
<feature type="transmembrane region" description="Helical" evidence="6">
    <location>
        <begin position="403"/>
        <end position="423"/>
    </location>
</feature>
<dbReference type="InterPro" id="IPR011701">
    <property type="entry name" value="MFS"/>
</dbReference>
<name>A0ABY3Z767_STRRM</name>
<gene>
    <name evidence="8" type="primary">ynfM3</name>
    <name evidence="8" type="ORF">SRIMR7_24575</name>
</gene>
<evidence type="ECO:0000256" key="2">
    <source>
        <dbReference type="ARBA" id="ARBA00022692"/>
    </source>
</evidence>
<feature type="region of interest" description="Disordered" evidence="5">
    <location>
        <begin position="428"/>
        <end position="453"/>
    </location>
</feature>
<sequence>MLDSSTGAAEAEGRSNTDGVARSAERDLMSTQESREEGQPGLGRGTLLLMSVATGLSVAGNYFAQPLLDVIGRDLHLGSATTALVVTVAQVGYGLGLLFLVPLGDLLERRRLAVSLCAATAVFLTITASAPNGALLLTGTALTGLASVAAQVVVPYAASLAAPAERGRTVGTVMTGLLLGILLARTAAGLLADLGGWRTVYWVNAGLMLLMALLLRLRLPALHTAAGLRYPALIRSTLALFVQEPVLRWRAALGALSFAAFSVLWTAMAFLMSGPAYGWSESAIGLLGLVGAAGSLSASVAGRLADRGLAHRVTGLGGFLLLGSWALLAAGGAGGPWALAALLAGVIVLDAAVQAVHISNQNLVYAVRPEARNRLNSAYMTSYFVGGAVGSALTSAVWGAAGWGGMCVVGAAVSAAVVAVWTAERLRHRGNTPPGAQSAAPEAASSTDRMASR</sequence>
<feature type="transmembrane region" description="Helical" evidence="6">
    <location>
        <begin position="283"/>
        <end position="301"/>
    </location>
</feature>
<evidence type="ECO:0000256" key="3">
    <source>
        <dbReference type="ARBA" id="ARBA00022989"/>
    </source>
</evidence>
<evidence type="ECO:0000256" key="6">
    <source>
        <dbReference type="SAM" id="Phobius"/>
    </source>
</evidence>
<dbReference type="Pfam" id="PF07690">
    <property type="entry name" value="MFS_1"/>
    <property type="match status" value="1"/>
</dbReference>
<dbReference type="InterPro" id="IPR036259">
    <property type="entry name" value="MFS_trans_sf"/>
</dbReference>
<dbReference type="CDD" id="cd17324">
    <property type="entry name" value="MFS_NepI_like"/>
    <property type="match status" value="1"/>
</dbReference>
<feature type="transmembrane region" description="Helical" evidence="6">
    <location>
        <begin position="112"/>
        <end position="130"/>
    </location>
</feature>
<feature type="transmembrane region" description="Helical" evidence="6">
    <location>
        <begin position="76"/>
        <end position="100"/>
    </location>
</feature>
<feature type="transmembrane region" description="Helical" evidence="6">
    <location>
        <begin position="377"/>
        <end position="397"/>
    </location>
</feature>
<dbReference type="EMBL" id="CP094298">
    <property type="protein sequence ID" value="UNZ05337.1"/>
    <property type="molecule type" value="Genomic_DNA"/>
</dbReference>
<keyword evidence="3 6" id="KW-1133">Transmembrane helix</keyword>
<evidence type="ECO:0000259" key="7">
    <source>
        <dbReference type="PROSITE" id="PS50850"/>
    </source>
</evidence>
<dbReference type="Gene3D" id="1.20.1250.20">
    <property type="entry name" value="MFS general substrate transporter like domains"/>
    <property type="match status" value="1"/>
</dbReference>
<evidence type="ECO:0000256" key="4">
    <source>
        <dbReference type="ARBA" id="ARBA00023136"/>
    </source>
</evidence>
<feature type="transmembrane region" description="Helical" evidence="6">
    <location>
        <begin position="45"/>
        <end position="64"/>
    </location>
</feature>
<feature type="transmembrane region" description="Helical" evidence="6">
    <location>
        <begin position="200"/>
        <end position="219"/>
    </location>
</feature>
<evidence type="ECO:0000313" key="8">
    <source>
        <dbReference type="EMBL" id="UNZ05337.1"/>
    </source>
</evidence>
<evidence type="ECO:0000313" key="9">
    <source>
        <dbReference type="Proteomes" id="UP000829494"/>
    </source>
</evidence>
<protein>
    <submittedName>
        <fullName evidence="8">Inner membrane transport protein YnfM</fullName>
    </submittedName>
</protein>
<dbReference type="InterPro" id="IPR020846">
    <property type="entry name" value="MFS_dom"/>
</dbReference>
<keyword evidence="9" id="KW-1185">Reference proteome</keyword>
<accession>A0ABY3Z767</accession>
<feature type="transmembrane region" description="Helical" evidence="6">
    <location>
        <begin position="313"/>
        <end position="331"/>
    </location>
</feature>
<evidence type="ECO:0000256" key="5">
    <source>
        <dbReference type="SAM" id="MobiDB-lite"/>
    </source>
</evidence>
<feature type="domain" description="Major facilitator superfamily (MFS) profile" evidence="7">
    <location>
        <begin position="46"/>
        <end position="427"/>
    </location>
</feature>
<feature type="transmembrane region" description="Helical" evidence="6">
    <location>
        <begin position="337"/>
        <end position="356"/>
    </location>
</feature>
<keyword evidence="4 6" id="KW-0472">Membrane</keyword>
<organism evidence="8 9">
    <name type="scientific">Streptomyces rimosus subsp. rimosus</name>
    <dbReference type="NCBI Taxonomy" id="132474"/>
    <lineage>
        <taxon>Bacteria</taxon>
        <taxon>Bacillati</taxon>
        <taxon>Actinomycetota</taxon>
        <taxon>Actinomycetes</taxon>
        <taxon>Kitasatosporales</taxon>
        <taxon>Streptomycetaceae</taxon>
        <taxon>Streptomyces</taxon>
    </lineage>
</organism>
<proteinExistence type="predicted"/>
<feature type="transmembrane region" description="Helical" evidence="6">
    <location>
        <begin position="136"/>
        <end position="158"/>
    </location>
</feature>
<feature type="region of interest" description="Disordered" evidence="5">
    <location>
        <begin position="1"/>
        <end position="42"/>
    </location>
</feature>
<evidence type="ECO:0000256" key="1">
    <source>
        <dbReference type="ARBA" id="ARBA00004651"/>
    </source>
</evidence>
<dbReference type="PANTHER" id="PTHR42910:SF1">
    <property type="entry name" value="MAJOR FACILITATOR SUPERFAMILY (MFS) PROFILE DOMAIN-CONTAINING PROTEIN"/>
    <property type="match status" value="1"/>
</dbReference>
<dbReference type="SUPFAM" id="SSF103473">
    <property type="entry name" value="MFS general substrate transporter"/>
    <property type="match status" value="1"/>
</dbReference>
<dbReference type="PANTHER" id="PTHR42910">
    <property type="entry name" value="TRANSPORTER SCO4007-RELATED"/>
    <property type="match status" value="1"/>
</dbReference>